<dbReference type="Proteomes" id="UP001314170">
    <property type="component" value="Unassembled WGS sequence"/>
</dbReference>
<evidence type="ECO:0000313" key="1">
    <source>
        <dbReference type="EMBL" id="CAK7348655.1"/>
    </source>
</evidence>
<dbReference type="AlphaFoldDB" id="A0AAV1SBK3"/>
<protein>
    <submittedName>
        <fullName evidence="1">Uncharacterized protein</fullName>
    </submittedName>
</protein>
<accession>A0AAV1SBK3</accession>
<sequence length="92" mass="10650">MAWLKRAKEEDVRDFGMLDMVDKEQNNAYQPEKRIGELNRTERLREAKKDGFYKMGVRIPLVADTVNLGFDEAYDTWTGGGEDGYTWMQVGP</sequence>
<name>A0AAV1SBK3_9ROSI</name>
<comment type="caution">
    <text evidence="1">The sequence shown here is derived from an EMBL/GenBank/DDBJ whole genome shotgun (WGS) entry which is preliminary data.</text>
</comment>
<gene>
    <name evidence="1" type="ORF">DCAF_LOCUS21358</name>
</gene>
<reference evidence="1 2" key="1">
    <citation type="submission" date="2024-01" db="EMBL/GenBank/DDBJ databases">
        <authorList>
            <person name="Waweru B."/>
        </authorList>
    </citation>
    <scope>NUCLEOTIDE SEQUENCE [LARGE SCALE GENOMIC DNA]</scope>
</reference>
<proteinExistence type="predicted"/>
<organism evidence="1 2">
    <name type="scientific">Dovyalis caffra</name>
    <dbReference type="NCBI Taxonomy" id="77055"/>
    <lineage>
        <taxon>Eukaryota</taxon>
        <taxon>Viridiplantae</taxon>
        <taxon>Streptophyta</taxon>
        <taxon>Embryophyta</taxon>
        <taxon>Tracheophyta</taxon>
        <taxon>Spermatophyta</taxon>
        <taxon>Magnoliopsida</taxon>
        <taxon>eudicotyledons</taxon>
        <taxon>Gunneridae</taxon>
        <taxon>Pentapetalae</taxon>
        <taxon>rosids</taxon>
        <taxon>fabids</taxon>
        <taxon>Malpighiales</taxon>
        <taxon>Salicaceae</taxon>
        <taxon>Flacourtieae</taxon>
        <taxon>Dovyalis</taxon>
    </lineage>
</organism>
<keyword evidence="2" id="KW-1185">Reference proteome</keyword>
<evidence type="ECO:0000313" key="2">
    <source>
        <dbReference type="Proteomes" id="UP001314170"/>
    </source>
</evidence>
<dbReference type="EMBL" id="CAWUPB010001173">
    <property type="protein sequence ID" value="CAK7348655.1"/>
    <property type="molecule type" value="Genomic_DNA"/>
</dbReference>